<reference evidence="1 2" key="1">
    <citation type="journal article" date="2006" name="Science">
        <title>The genome of black cottonwood, Populus trichocarpa (Torr. &amp; Gray).</title>
        <authorList>
            <person name="Tuskan G.A."/>
            <person name="Difazio S."/>
            <person name="Jansson S."/>
            <person name="Bohlmann J."/>
            <person name="Grigoriev I."/>
            <person name="Hellsten U."/>
            <person name="Putnam N."/>
            <person name="Ralph S."/>
            <person name="Rombauts S."/>
            <person name="Salamov A."/>
            <person name="Schein J."/>
            <person name="Sterck L."/>
            <person name="Aerts A."/>
            <person name="Bhalerao R.R."/>
            <person name="Bhalerao R.P."/>
            <person name="Blaudez D."/>
            <person name="Boerjan W."/>
            <person name="Brun A."/>
            <person name="Brunner A."/>
            <person name="Busov V."/>
            <person name="Campbell M."/>
            <person name="Carlson J."/>
            <person name="Chalot M."/>
            <person name="Chapman J."/>
            <person name="Chen G.L."/>
            <person name="Cooper D."/>
            <person name="Coutinho P.M."/>
            <person name="Couturier J."/>
            <person name="Covert S."/>
            <person name="Cronk Q."/>
            <person name="Cunningham R."/>
            <person name="Davis J."/>
            <person name="Degroeve S."/>
            <person name="Dejardin A."/>
            <person name="Depamphilis C."/>
            <person name="Detter J."/>
            <person name="Dirks B."/>
            <person name="Dubchak I."/>
            <person name="Duplessis S."/>
            <person name="Ehlting J."/>
            <person name="Ellis B."/>
            <person name="Gendler K."/>
            <person name="Goodstein D."/>
            <person name="Gribskov M."/>
            <person name="Grimwood J."/>
            <person name="Groover A."/>
            <person name="Gunter L."/>
            <person name="Hamberger B."/>
            <person name="Heinze B."/>
            <person name="Helariutta Y."/>
            <person name="Henrissat B."/>
            <person name="Holligan D."/>
            <person name="Holt R."/>
            <person name="Huang W."/>
            <person name="Islam-Faridi N."/>
            <person name="Jones S."/>
            <person name="Jones-Rhoades M."/>
            <person name="Jorgensen R."/>
            <person name="Joshi C."/>
            <person name="Kangasjarvi J."/>
            <person name="Karlsson J."/>
            <person name="Kelleher C."/>
            <person name="Kirkpatrick R."/>
            <person name="Kirst M."/>
            <person name="Kohler A."/>
            <person name="Kalluri U."/>
            <person name="Larimer F."/>
            <person name="Leebens-Mack J."/>
            <person name="Leple J.C."/>
            <person name="Locascio P."/>
            <person name="Lou Y."/>
            <person name="Lucas S."/>
            <person name="Martin F."/>
            <person name="Montanini B."/>
            <person name="Napoli C."/>
            <person name="Nelson D.R."/>
            <person name="Nelson C."/>
            <person name="Nieminen K."/>
            <person name="Nilsson O."/>
            <person name="Pereda V."/>
            <person name="Peter G."/>
            <person name="Philippe R."/>
            <person name="Pilate G."/>
            <person name="Poliakov A."/>
            <person name="Razumovskaya J."/>
            <person name="Richardson P."/>
            <person name="Rinaldi C."/>
            <person name="Ritland K."/>
            <person name="Rouze P."/>
            <person name="Ryaboy D."/>
            <person name="Schmutz J."/>
            <person name="Schrader J."/>
            <person name="Segerman B."/>
            <person name="Shin H."/>
            <person name="Siddiqui A."/>
            <person name="Sterky F."/>
            <person name="Terry A."/>
            <person name="Tsai C.J."/>
            <person name="Uberbacher E."/>
            <person name="Unneberg P."/>
            <person name="Vahala J."/>
            <person name="Wall K."/>
            <person name="Wessler S."/>
            <person name="Yang G."/>
            <person name="Yin T."/>
            <person name="Douglas C."/>
            <person name="Marra M."/>
            <person name="Sandberg G."/>
            <person name="Van de Peer Y."/>
            <person name="Rokhsar D."/>
        </authorList>
    </citation>
    <scope>NUCLEOTIDE SEQUENCE [LARGE SCALE GENOMIC DNA]</scope>
    <source>
        <strain evidence="2">cv. Nisqually</strain>
    </source>
</reference>
<sequence length="73" mass="7967">MEDCNMATRKQISSDYSCGGWGNDKGKHCKSKSSPGCVILTEETAAEQQPHRALPGSATKAADGRHQRRWCCV</sequence>
<evidence type="ECO:0000313" key="1">
    <source>
        <dbReference type="EMBL" id="KAI9391036.1"/>
    </source>
</evidence>
<proteinExistence type="predicted"/>
<name>A0ACC0SP85_POPTR</name>
<organism evidence="1 2">
    <name type="scientific">Populus trichocarpa</name>
    <name type="common">Western balsam poplar</name>
    <name type="synonym">Populus balsamifera subsp. trichocarpa</name>
    <dbReference type="NCBI Taxonomy" id="3694"/>
    <lineage>
        <taxon>Eukaryota</taxon>
        <taxon>Viridiplantae</taxon>
        <taxon>Streptophyta</taxon>
        <taxon>Embryophyta</taxon>
        <taxon>Tracheophyta</taxon>
        <taxon>Spermatophyta</taxon>
        <taxon>Magnoliopsida</taxon>
        <taxon>eudicotyledons</taxon>
        <taxon>Gunneridae</taxon>
        <taxon>Pentapetalae</taxon>
        <taxon>rosids</taxon>
        <taxon>fabids</taxon>
        <taxon>Malpighiales</taxon>
        <taxon>Salicaceae</taxon>
        <taxon>Saliceae</taxon>
        <taxon>Populus</taxon>
    </lineage>
</organism>
<accession>A0ACC0SP85</accession>
<comment type="caution">
    <text evidence="1">The sequence shown here is derived from an EMBL/GenBank/DDBJ whole genome shotgun (WGS) entry which is preliminary data.</text>
</comment>
<dbReference type="Proteomes" id="UP000006729">
    <property type="component" value="Chromosome 7"/>
</dbReference>
<evidence type="ECO:0000313" key="2">
    <source>
        <dbReference type="Proteomes" id="UP000006729"/>
    </source>
</evidence>
<protein>
    <submittedName>
        <fullName evidence="1">Uncharacterized protein</fullName>
    </submittedName>
</protein>
<gene>
    <name evidence="1" type="ORF">POPTR_007G034101v4</name>
</gene>
<keyword evidence="2" id="KW-1185">Reference proteome</keyword>
<dbReference type="EMBL" id="CM009296">
    <property type="protein sequence ID" value="KAI9391036.1"/>
    <property type="molecule type" value="Genomic_DNA"/>
</dbReference>